<name>A0ABT7VQ18_9GAMM</name>
<accession>A0ABT7VQ18</accession>
<proteinExistence type="predicted"/>
<protein>
    <submittedName>
        <fullName evidence="1">Uncharacterized protein</fullName>
    </submittedName>
</protein>
<dbReference type="Proteomes" id="UP001171945">
    <property type="component" value="Unassembled WGS sequence"/>
</dbReference>
<sequence length="152" mass="17450">MTTAIENQDGELVKQRYLTRVNQLYSDITCWLKDQKELHLEQHAVEIGEDLTGFYTAPTLVVSSPNEWLAEFKPEGACIIEAEGRIDLLALLGIEYIIYMVNGGPILGGQKMFKDIDADGWYWTENNLKNKAHFMNQENFLKLFKQVTEYGI</sequence>
<dbReference type="EMBL" id="JAUCGM010000002">
    <property type="protein sequence ID" value="MDM8561752.1"/>
    <property type="molecule type" value="Genomic_DNA"/>
</dbReference>
<organism evidence="1 2">
    <name type="scientific">Candidatus Marithioploca araucensis</name>
    <dbReference type="NCBI Taxonomy" id="70273"/>
    <lineage>
        <taxon>Bacteria</taxon>
        <taxon>Pseudomonadati</taxon>
        <taxon>Pseudomonadota</taxon>
        <taxon>Gammaproteobacteria</taxon>
        <taxon>Thiotrichales</taxon>
        <taxon>Thiotrichaceae</taxon>
        <taxon>Candidatus Marithioploca</taxon>
    </lineage>
</organism>
<evidence type="ECO:0000313" key="1">
    <source>
        <dbReference type="EMBL" id="MDM8561752.1"/>
    </source>
</evidence>
<keyword evidence="2" id="KW-1185">Reference proteome</keyword>
<gene>
    <name evidence="1" type="ORF">QUF54_00180</name>
</gene>
<reference evidence="1" key="1">
    <citation type="submission" date="2023-06" db="EMBL/GenBank/DDBJ databases">
        <title>Uncultivated large filamentous bacteria from sulfidic sediments reveal new species and different genomic features in energy metabolism and defense.</title>
        <authorList>
            <person name="Fonseca A."/>
        </authorList>
    </citation>
    <scope>NUCLEOTIDE SEQUENCE</scope>
    <source>
        <strain evidence="1">HSG4</strain>
    </source>
</reference>
<comment type="caution">
    <text evidence="1">The sequence shown here is derived from an EMBL/GenBank/DDBJ whole genome shotgun (WGS) entry which is preliminary data.</text>
</comment>
<evidence type="ECO:0000313" key="2">
    <source>
        <dbReference type="Proteomes" id="UP001171945"/>
    </source>
</evidence>